<dbReference type="InterPro" id="IPR048359">
    <property type="entry name" value="EXOC6_Sec15_N"/>
</dbReference>
<dbReference type="GO" id="GO:0000145">
    <property type="term" value="C:exocyst"/>
    <property type="evidence" value="ECO:0007669"/>
    <property type="project" value="TreeGrafter"/>
</dbReference>
<evidence type="ECO:0000259" key="3">
    <source>
        <dbReference type="Pfam" id="PF04091"/>
    </source>
</evidence>
<comment type="caution">
    <text evidence="5">The sequence shown here is derived from an EMBL/GenBank/DDBJ whole genome shotgun (WGS) entry which is preliminary data.</text>
</comment>
<dbReference type="InterPro" id="IPR046361">
    <property type="entry name" value="EXOC6/Sec15_C"/>
</dbReference>
<dbReference type="GO" id="GO:0016020">
    <property type="term" value="C:membrane"/>
    <property type="evidence" value="ECO:0007669"/>
    <property type="project" value="TreeGrafter"/>
</dbReference>
<dbReference type="PANTHER" id="PTHR12702:SF0">
    <property type="entry name" value="EXOCYST COMPLEX COMPONENT 6"/>
    <property type="match status" value="1"/>
</dbReference>
<feature type="domain" description="Exocyst complex subunit EXOC6/Sec15 C-terminal" evidence="3">
    <location>
        <begin position="434"/>
        <end position="805"/>
    </location>
</feature>
<keyword evidence="1" id="KW-0813">Transport</keyword>
<reference evidence="5 6" key="1">
    <citation type="journal article" date="2021" name="DNA Res.">
        <title>Genome analysis of Candida subhashii reveals its hybrid nature and dual mitochondrial genome conformations.</title>
        <authorList>
            <person name="Mixao V."/>
            <person name="Hegedusova E."/>
            <person name="Saus E."/>
            <person name="Pryszcz L.P."/>
            <person name="Cillingova A."/>
            <person name="Nosek J."/>
            <person name="Gabaldon T."/>
        </authorList>
    </citation>
    <scope>NUCLEOTIDE SEQUENCE [LARGE SCALE GENOMIC DNA]</scope>
    <source>
        <strain evidence="5 6">CBS 10753</strain>
    </source>
</reference>
<feature type="compositionally biased region" description="Polar residues" evidence="2">
    <location>
        <begin position="1"/>
        <end position="17"/>
    </location>
</feature>
<feature type="compositionally biased region" description="Low complexity" evidence="2">
    <location>
        <begin position="832"/>
        <end position="846"/>
    </location>
</feature>
<feature type="region of interest" description="Disordered" evidence="2">
    <location>
        <begin position="822"/>
        <end position="861"/>
    </location>
</feature>
<evidence type="ECO:0000313" key="5">
    <source>
        <dbReference type="EMBL" id="KAG7664515.1"/>
    </source>
</evidence>
<sequence length="861" mass="100013">MVNNNPTTTNGHAANGTSSDGLGLDSLHLENLLLRDEDIFQTSLNSEDYLESLAPIIKEAIKVNGLSNLIVKLNEIVKQKDEELNQASMESADEINTCINNIDNIFKEANDLNGQLVDVDQKLSKSAVELMQRKKNYVKYKNVSGRINETQVVLNECIQVLELTNKILELIRQTKYFSALKLIDELTSIHLLKVEDFTFAKKIEDSIPHLTKMVKEDSFENLSKWLSLNLERKLLAIGERIFDNLHKLQKNWEETKENNRTFLPYKLNSPVEISLRDPATNYNIFQDETLQIPLNSIYDAILVYQTLHESESLVSAYHKEWMKKYNRIIYPLTPASVSKKEVILNNRELGEYLRKITAFFIMDKQLNLITKFQLRTNNQADELWISYVSKLKSLLIYNLKRNQFDNIESLNEFKNLIGDFLQVMDNYSYDVSDLYQVMMLMFKDYFAPLMVQEFRSEFIESITSDHYMPLSVDSMTDYENIMKIVWYKKDAPFAPENVTKAPVTFPFSEDYVHYCYGIRTLLTDVLTFLSEHYNYEITEINEIIVHNIIELVLSDKKGSGIVYDIEDFVKKNINNKEIVVQTYTNLEYYLFSLYEVGRMVNRKLRQYTGMGIHNIDTNDTFTLQAVERFKNLRKYSEETIFKMVDTKINELLDMVEYTDYITLEKNSEANYSVKDFALFLENMFTSIFSNLPSTFRTLGLFKTYDHVSVHFLNVLKGAPYFNRTFIDNFDLDIKYLEESMKNNLQDATMSKDGNTMALESTFTELRQCIDLLKLENYDEFVTNSTFRMRNFDRIKLEDGISLISKVKDTQVDHRRLASGGSAGLFDSTSMNSPSTASGSETSSTASKLAQFKTRFKKRSED</sequence>
<gene>
    <name evidence="5" type="ORF">J8A68_001966</name>
</gene>
<comment type="function">
    <text evidence="1">Component of the exocyst complex involved in the docking of exocytic vesicles with fusion sites on the plasma membrane.</text>
</comment>
<protein>
    <recommendedName>
        <fullName evidence="1">Exocyst complex component SEC15</fullName>
    </recommendedName>
</protein>
<dbReference type="OrthoDB" id="10267033at2759"/>
<evidence type="ECO:0000313" key="6">
    <source>
        <dbReference type="Proteomes" id="UP000694255"/>
    </source>
</evidence>
<feature type="region of interest" description="Disordered" evidence="2">
    <location>
        <begin position="1"/>
        <end position="20"/>
    </location>
</feature>
<evidence type="ECO:0000259" key="4">
    <source>
        <dbReference type="Pfam" id="PF20651"/>
    </source>
</evidence>
<dbReference type="Pfam" id="PF04091">
    <property type="entry name" value="Sec15_C"/>
    <property type="match status" value="1"/>
</dbReference>
<evidence type="ECO:0000256" key="1">
    <source>
        <dbReference type="PIRNR" id="PIRNR025007"/>
    </source>
</evidence>
<dbReference type="InterPro" id="IPR007225">
    <property type="entry name" value="EXOC6/Sec15"/>
</dbReference>
<dbReference type="RefSeq" id="XP_049264747.1">
    <property type="nucleotide sequence ID" value="XM_049405665.1"/>
</dbReference>
<dbReference type="AlphaFoldDB" id="A0A8J5QQ19"/>
<proteinExistence type="inferred from homology"/>
<keyword evidence="1" id="KW-0268">Exocytosis</keyword>
<evidence type="ECO:0000256" key="2">
    <source>
        <dbReference type="SAM" id="MobiDB-lite"/>
    </source>
</evidence>
<comment type="similarity">
    <text evidence="1">Belongs to the SEC15 family.</text>
</comment>
<feature type="domain" description="Exocyst complex component EXOC6/Sec15 N-terminal" evidence="4">
    <location>
        <begin position="72"/>
        <end position="242"/>
    </location>
</feature>
<dbReference type="Pfam" id="PF20651">
    <property type="entry name" value="EXOC6_Sec15_N"/>
    <property type="match status" value="1"/>
</dbReference>
<dbReference type="GO" id="GO:0006886">
    <property type="term" value="P:intracellular protein transport"/>
    <property type="evidence" value="ECO:0007669"/>
    <property type="project" value="InterPro"/>
</dbReference>
<dbReference type="GO" id="GO:0090522">
    <property type="term" value="P:vesicle tethering involved in exocytosis"/>
    <property type="evidence" value="ECO:0007669"/>
    <property type="project" value="InterPro"/>
</dbReference>
<dbReference type="GO" id="GO:0006893">
    <property type="term" value="P:Golgi to plasma membrane transport"/>
    <property type="evidence" value="ECO:0007669"/>
    <property type="project" value="TreeGrafter"/>
</dbReference>
<dbReference type="PANTHER" id="PTHR12702">
    <property type="entry name" value="SEC15"/>
    <property type="match status" value="1"/>
</dbReference>
<name>A0A8J5QQ19_9ASCO</name>
<dbReference type="Proteomes" id="UP000694255">
    <property type="component" value="Unassembled WGS sequence"/>
</dbReference>
<dbReference type="GeneID" id="73468767"/>
<dbReference type="PIRSF" id="PIRSF025007">
    <property type="entry name" value="Sec15"/>
    <property type="match status" value="1"/>
</dbReference>
<accession>A0A8J5QQ19</accession>
<keyword evidence="6" id="KW-1185">Reference proteome</keyword>
<organism evidence="5 6">
    <name type="scientific">[Candida] subhashii</name>
    <dbReference type="NCBI Taxonomy" id="561895"/>
    <lineage>
        <taxon>Eukaryota</taxon>
        <taxon>Fungi</taxon>
        <taxon>Dikarya</taxon>
        <taxon>Ascomycota</taxon>
        <taxon>Saccharomycotina</taxon>
        <taxon>Pichiomycetes</taxon>
        <taxon>Debaryomycetaceae</taxon>
        <taxon>Spathaspora</taxon>
    </lineage>
</organism>
<dbReference type="EMBL" id="JAGSYN010000079">
    <property type="protein sequence ID" value="KAG7664515.1"/>
    <property type="molecule type" value="Genomic_DNA"/>
</dbReference>